<dbReference type="RefSeq" id="XP_005820239.1">
    <property type="nucleotide sequence ID" value="XM_005820182.1"/>
</dbReference>
<reference evidence="1 3" key="1">
    <citation type="journal article" date="2012" name="Nature">
        <title>Algal genomes reveal evolutionary mosaicism and the fate of nucleomorphs.</title>
        <authorList>
            <consortium name="DOE Joint Genome Institute"/>
            <person name="Curtis B.A."/>
            <person name="Tanifuji G."/>
            <person name="Burki F."/>
            <person name="Gruber A."/>
            <person name="Irimia M."/>
            <person name="Maruyama S."/>
            <person name="Arias M.C."/>
            <person name="Ball S.G."/>
            <person name="Gile G.H."/>
            <person name="Hirakawa Y."/>
            <person name="Hopkins J.F."/>
            <person name="Kuo A."/>
            <person name="Rensing S.A."/>
            <person name="Schmutz J."/>
            <person name="Symeonidi A."/>
            <person name="Elias M."/>
            <person name="Eveleigh R.J."/>
            <person name="Herman E.K."/>
            <person name="Klute M.J."/>
            <person name="Nakayama T."/>
            <person name="Obornik M."/>
            <person name="Reyes-Prieto A."/>
            <person name="Armbrust E.V."/>
            <person name="Aves S.J."/>
            <person name="Beiko R.G."/>
            <person name="Coutinho P."/>
            <person name="Dacks J.B."/>
            <person name="Durnford D.G."/>
            <person name="Fast N.M."/>
            <person name="Green B.R."/>
            <person name="Grisdale C.J."/>
            <person name="Hempel F."/>
            <person name="Henrissat B."/>
            <person name="Hoppner M.P."/>
            <person name="Ishida K."/>
            <person name="Kim E."/>
            <person name="Koreny L."/>
            <person name="Kroth P.G."/>
            <person name="Liu Y."/>
            <person name="Malik S.B."/>
            <person name="Maier U.G."/>
            <person name="McRose D."/>
            <person name="Mock T."/>
            <person name="Neilson J.A."/>
            <person name="Onodera N.T."/>
            <person name="Poole A.M."/>
            <person name="Pritham E.J."/>
            <person name="Richards T.A."/>
            <person name="Rocap G."/>
            <person name="Roy S.W."/>
            <person name="Sarai C."/>
            <person name="Schaack S."/>
            <person name="Shirato S."/>
            <person name="Slamovits C.H."/>
            <person name="Spencer D.F."/>
            <person name="Suzuki S."/>
            <person name="Worden A.Z."/>
            <person name="Zauner S."/>
            <person name="Barry K."/>
            <person name="Bell C."/>
            <person name="Bharti A.K."/>
            <person name="Crow J.A."/>
            <person name="Grimwood J."/>
            <person name="Kramer R."/>
            <person name="Lindquist E."/>
            <person name="Lucas S."/>
            <person name="Salamov A."/>
            <person name="McFadden G.I."/>
            <person name="Lane C.E."/>
            <person name="Keeling P.J."/>
            <person name="Gray M.W."/>
            <person name="Grigoriev I.V."/>
            <person name="Archibald J.M."/>
        </authorList>
    </citation>
    <scope>NUCLEOTIDE SEQUENCE</scope>
    <source>
        <strain evidence="1 3">CCMP2712</strain>
    </source>
</reference>
<dbReference type="EnsemblProtists" id="EKX33259">
    <property type="protein sequence ID" value="EKX33259"/>
    <property type="gene ID" value="GUITHDRAFT_156110"/>
</dbReference>
<dbReference type="Proteomes" id="UP000011087">
    <property type="component" value="Unassembled WGS sequence"/>
</dbReference>
<reference evidence="3" key="2">
    <citation type="submission" date="2012-11" db="EMBL/GenBank/DDBJ databases">
        <authorList>
            <person name="Kuo A."/>
            <person name="Curtis B.A."/>
            <person name="Tanifuji G."/>
            <person name="Burki F."/>
            <person name="Gruber A."/>
            <person name="Irimia M."/>
            <person name="Maruyama S."/>
            <person name="Arias M.C."/>
            <person name="Ball S.G."/>
            <person name="Gile G.H."/>
            <person name="Hirakawa Y."/>
            <person name="Hopkins J.F."/>
            <person name="Rensing S.A."/>
            <person name="Schmutz J."/>
            <person name="Symeonidi A."/>
            <person name="Elias M."/>
            <person name="Eveleigh R.J."/>
            <person name="Herman E.K."/>
            <person name="Klute M.J."/>
            <person name="Nakayama T."/>
            <person name="Obornik M."/>
            <person name="Reyes-Prieto A."/>
            <person name="Armbrust E.V."/>
            <person name="Aves S.J."/>
            <person name="Beiko R.G."/>
            <person name="Coutinho P."/>
            <person name="Dacks J.B."/>
            <person name="Durnford D.G."/>
            <person name="Fast N.M."/>
            <person name="Green B.R."/>
            <person name="Grisdale C."/>
            <person name="Hempe F."/>
            <person name="Henrissat B."/>
            <person name="Hoppner M.P."/>
            <person name="Ishida K.-I."/>
            <person name="Kim E."/>
            <person name="Koreny L."/>
            <person name="Kroth P.G."/>
            <person name="Liu Y."/>
            <person name="Malik S.-B."/>
            <person name="Maier U.G."/>
            <person name="McRose D."/>
            <person name="Mock T."/>
            <person name="Neilson J.A."/>
            <person name="Onodera N.T."/>
            <person name="Poole A.M."/>
            <person name="Pritham E.J."/>
            <person name="Richards T.A."/>
            <person name="Rocap G."/>
            <person name="Roy S.W."/>
            <person name="Sarai C."/>
            <person name="Schaack S."/>
            <person name="Shirato S."/>
            <person name="Slamovits C.H."/>
            <person name="Spencer D.F."/>
            <person name="Suzuki S."/>
            <person name="Worden A.Z."/>
            <person name="Zauner S."/>
            <person name="Barry K."/>
            <person name="Bell C."/>
            <person name="Bharti A.K."/>
            <person name="Crow J.A."/>
            <person name="Grimwood J."/>
            <person name="Kramer R."/>
            <person name="Lindquist E."/>
            <person name="Lucas S."/>
            <person name="Salamov A."/>
            <person name="McFadden G.I."/>
            <person name="Lane C.E."/>
            <person name="Keeling P.J."/>
            <person name="Gray M.W."/>
            <person name="Grigoriev I.V."/>
            <person name="Archibald J.M."/>
        </authorList>
    </citation>
    <scope>NUCLEOTIDE SEQUENCE</scope>
    <source>
        <strain evidence="3">CCMP2712</strain>
    </source>
</reference>
<dbReference type="PaxDb" id="55529-EKX33259"/>
<reference evidence="2" key="3">
    <citation type="submission" date="2015-06" db="UniProtKB">
        <authorList>
            <consortium name="EnsemblProtists"/>
        </authorList>
    </citation>
    <scope>IDENTIFICATION</scope>
</reference>
<dbReference type="EMBL" id="JH993149">
    <property type="protein sequence ID" value="EKX33259.1"/>
    <property type="molecule type" value="Genomic_DNA"/>
</dbReference>
<name>L1IBG8_GUITC</name>
<proteinExistence type="predicted"/>
<dbReference type="GeneID" id="17289985"/>
<dbReference type="HOGENOM" id="CLU_3145653_0_0_1"/>
<accession>L1IBG8</accession>
<dbReference type="AlphaFoldDB" id="L1IBG8"/>
<evidence type="ECO:0000313" key="2">
    <source>
        <dbReference type="EnsemblProtists" id="EKX33259"/>
    </source>
</evidence>
<evidence type="ECO:0000313" key="3">
    <source>
        <dbReference type="Proteomes" id="UP000011087"/>
    </source>
</evidence>
<sequence length="49" mass="5832">MAKIDLLVAWPLLVTTEHSKHKSEDDWRFLSYKKESLESSREVRERASK</sequence>
<organism evidence="1">
    <name type="scientific">Guillardia theta (strain CCMP2712)</name>
    <name type="common">Cryptophyte</name>
    <dbReference type="NCBI Taxonomy" id="905079"/>
    <lineage>
        <taxon>Eukaryota</taxon>
        <taxon>Cryptophyceae</taxon>
        <taxon>Pyrenomonadales</taxon>
        <taxon>Geminigeraceae</taxon>
        <taxon>Guillardia</taxon>
    </lineage>
</organism>
<gene>
    <name evidence="1" type="ORF">GUITHDRAFT_156110</name>
</gene>
<dbReference type="KEGG" id="gtt:GUITHDRAFT_156110"/>
<keyword evidence="3" id="KW-1185">Reference proteome</keyword>
<protein>
    <submittedName>
        <fullName evidence="1 2">Uncharacterized protein</fullName>
    </submittedName>
</protein>
<evidence type="ECO:0000313" key="1">
    <source>
        <dbReference type="EMBL" id="EKX33259.1"/>
    </source>
</evidence>